<dbReference type="EMBL" id="JASPKZ010005673">
    <property type="protein sequence ID" value="KAJ9588534.1"/>
    <property type="molecule type" value="Genomic_DNA"/>
</dbReference>
<organism evidence="2 3">
    <name type="scientific">Diploptera punctata</name>
    <name type="common">Pacific beetle cockroach</name>
    <dbReference type="NCBI Taxonomy" id="6984"/>
    <lineage>
        <taxon>Eukaryota</taxon>
        <taxon>Metazoa</taxon>
        <taxon>Ecdysozoa</taxon>
        <taxon>Arthropoda</taxon>
        <taxon>Hexapoda</taxon>
        <taxon>Insecta</taxon>
        <taxon>Pterygota</taxon>
        <taxon>Neoptera</taxon>
        <taxon>Polyneoptera</taxon>
        <taxon>Dictyoptera</taxon>
        <taxon>Blattodea</taxon>
        <taxon>Blaberoidea</taxon>
        <taxon>Blaberidae</taxon>
        <taxon>Diplopterinae</taxon>
        <taxon>Diploptera</taxon>
    </lineage>
</organism>
<keyword evidence="3" id="KW-1185">Reference proteome</keyword>
<feature type="non-terminal residue" evidence="2">
    <location>
        <position position="1"/>
    </location>
</feature>
<feature type="compositionally biased region" description="Basic and acidic residues" evidence="1">
    <location>
        <begin position="55"/>
        <end position="69"/>
    </location>
</feature>
<name>A0AAD7ZXE1_DIPPU</name>
<feature type="region of interest" description="Disordered" evidence="1">
    <location>
        <begin position="50"/>
        <end position="69"/>
    </location>
</feature>
<dbReference type="AlphaFoldDB" id="A0AAD7ZXE1"/>
<comment type="caution">
    <text evidence="2">The sequence shown here is derived from an EMBL/GenBank/DDBJ whole genome shotgun (WGS) entry which is preliminary data.</text>
</comment>
<proteinExistence type="predicted"/>
<reference evidence="2" key="1">
    <citation type="journal article" date="2023" name="IScience">
        <title>Live-bearing cockroach genome reveals convergent evolutionary mechanisms linked to viviparity in insects and beyond.</title>
        <authorList>
            <person name="Fouks B."/>
            <person name="Harrison M.C."/>
            <person name="Mikhailova A.A."/>
            <person name="Marchal E."/>
            <person name="English S."/>
            <person name="Carruthers M."/>
            <person name="Jennings E.C."/>
            <person name="Chiamaka E.L."/>
            <person name="Frigard R.A."/>
            <person name="Pippel M."/>
            <person name="Attardo G.M."/>
            <person name="Benoit J.B."/>
            <person name="Bornberg-Bauer E."/>
            <person name="Tobe S.S."/>
        </authorList>
    </citation>
    <scope>NUCLEOTIDE SEQUENCE</scope>
    <source>
        <strain evidence="2">Stay&amp;Tobe</strain>
    </source>
</reference>
<evidence type="ECO:0000313" key="2">
    <source>
        <dbReference type="EMBL" id="KAJ9588534.1"/>
    </source>
</evidence>
<dbReference type="Proteomes" id="UP001233999">
    <property type="component" value="Unassembled WGS sequence"/>
</dbReference>
<protein>
    <submittedName>
        <fullName evidence="2">Uncharacterized protein</fullName>
    </submittedName>
</protein>
<sequence>NNSAVPSLPTIRANPPGRVPINGKKLDELARLSLCVVGYNFYSKLQRWASSDPKVQIHSENSDNGSGKE</sequence>
<evidence type="ECO:0000313" key="3">
    <source>
        <dbReference type="Proteomes" id="UP001233999"/>
    </source>
</evidence>
<evidence type="ECO:0000256" key="1">
    <source>
        <dbReference type="SAM" id="MobiDB-lite"/>
    </source>
</evidence>
<accession>A0AAD7ZXE1</accession>
<reference evidence="2" key="2">
    <citation type="submission" date="2023-05" db="EMBL/GenBank/DDBJ databases">
        <authorList>
            <person name="Fouks B."/>
        </authorList>
    </citation>
    <scope>NUCLEOTIDE SEQUENCE</scope>
    <source>
        <strain evidence="2">Stay&amp;Tobe</strain>
        <tissue evidence="2">Testes</tissue>
    </source>
</reference>
<gene>
    <name evidence="2" type="ORF">L9F63_018097</name>
</gene>